<evidence type="ECO:0000313" key="2">
    <source>
        <dbReference type="EMBL" id="MCA9729291.1"/>
    </source>
</evidence>
<dbReference type="AlphaFoldDB" id="A0A956M3R8"/>
<dbReference type="EMBL" id="JAGQHR010000636">
    <property type="protein sequence ID" value="MCA9729291.1"/>
    <property type="molecule type" value="Genomic_DNA"/>
</dbReference>
<name>A0A956M3R8_UNCEI</name>
<accession>A0A956M3R8</accession>
<gene>
    <name evidence="2" type="ORF">KC729_16505</name>
</gene>
<feature type="transmembrane region" description="Helical" evidence="1">
    <location>
        <begin position="296"/>
        <end position="315"/>
    </location>
</feature>
<proteinExistence type="predicted"/>
<keyword evidence="1" id="KW-0812">Transmembrane</keyword>
<keyword evidence="1" id="KW-1133">Transmembrane helix</keyword>
<reference evidence="2" key="1">
    <citation type="submission" date="2020-04" db="EMBL/GenBank/DDBJ databases">
        <authorList>
            <person name="Zhang T."/>
        </authorList>
    </citation>
    <scope>NUCLEOTIDE SEQUENCE</scope>
    <source>
        <strain evidence="2">HKST-UBA01</strain>
    </source>
</reference>
<feature type="transmembrane region" description="Helical" evidence="1">
    <location>
        <begin position="180"/>
        <end position="201"/>
    </location>
</feature>
<protein>
    <submittedName>
        <fullName evidence="2">Uncharacterized protein</fullName>
    </submittedName>
</protein>
<dbReference type="Proteomes" id="UP000697710">
    <property type="component" value="Unassembled WGS sequence"/>
</dbReference>
<feature type="transmembrane region" description="Helical" evidence="1">
    <location>
        <begin position="253"/>
        <end position="275"/>
    </location>
</feature>
<feature type="transmembrane region" description="Helical" evidence="1">
    <location>
        <begin position="321"/>
        <end position="337"/>
    </location>
</feature>
<sequence length="382" mass="41627">MLLAAAGAGVGWLHKGDWGVSPWIASNYLATCRLEMLKRSFVGTIFTACVPHPTLHAIDLAGSCVTLLAVLAVSIHLASVAARWSARPRPDEWLRWLPLLACPALFWQLGYDLGRLDQLNLALFVLSISLARSRRSLARAALIPVTIVAIWNHESYLVLHLPVICAILLIEPARSVRAHIVPSIATGSAGLLAFAVVAIWGSAEAATRATLIDALVRIGLPAPEASAATTVWSYSFGDTVRQTLGNFATLRGLVHGLIFAGFTSLVIAAWFRVLGRIRFSANAHDRSQQFDRFERWLPWIVRTAPLCGLVLGLVGLDMGRWCAWTIANLIFLTLYLLDREDADGRHAALRVIPRPLRWSGILGPLGVTSAFPLLIAIVRLVL</sequence>
<keyword evidence="1" id="KW-0472">Membrane</keyword>
<reference evidence="2" key="2">
    <citation type="journal article" date="2021" name="Microbiome">
        <title>Successional dynamics and alternative stable states in a saline activated sludge microbial community over 9 years.</title>
        <authorList>
            <person name="Wang Y."/>
            <person name="Ye J."/>
            <person name="Ju F."/>
            <person name="Liu L."/>
            <person name="Boyd J.A."/>
            <person name="Deng Y."/>
            <person name="Parks D.H."/>
            <person name="Jiang X."/>
            <person name="Yin X."/>
            <person name="Woodcroft B.J."/>
            <person name="Tyson G.W."/>
            <person name="Hugenholtz P."/>
            <person name="Polz M.F."/>
            <person name="Zhang T."/>
        </authorList>
    </citation>
    <scope>NUCLEOTIDE SEQUENCE</scope>
    <source>
        <strain evidence="2">HKST-UBA01</strain>
    </source>
</reference>
<organism evidence="2 3">
    <name type="scientific">Eiseniibacteriota bacterium</name>
    <dbReference type="NCBI Taxonomy" id="2212470"/>
    <lineage>
        <taxon>Bacteria</taxon>
        <taxon>Candidatus Eiseniibacteriota</taxon>
    </lineage>
</organism>
<comment type="caution">
    <text evidence="2">The sequence shown here is derived from an EMBL/GenBank/DDBJ whole genome shotgun (WGS) entry which is preliminary data.</text>
</comment>
<feature type="transmembrane region" description="Helical" evidence="1">
    <location>
        <begin position="60"/>
        <end position="81"/>
    </location>
</feature>
<evidence type="ECO:0000313" key="3">
    <source>
        <dbReference type="Proteomes" id="UP000697710"/>
    </source>
</evidence>
<feature type="transmembrane region" description="Helical" evidence="1">
    <location>
        <begin position="93"/>
        <end position="111"/>
    </location>
</feature>
<feature type="transmembrane region" description="Helical" evidence="1">
    <location>
        <begin position="155"/>
        <end position="173"/>
    </location>
</feature>
<evidence type="ECO:0000256" key="1">
    <source>
        <dbReference type="SAM" id="Phobius"/>
    </source>
</evidence>
<feature type="transmembrane region" description="Helical" evidence="1">
    <location>
        <begin position="358"/>
        <end position="381"/>
    </location>
</feature>